<dbReference type="Proteomes" id="UP000632659">
    <property type="component" value="Unassembled WGS sequence"/>
</dbReference>
<keyword evidence="3" id="KW-1185">Reference proteome</keyword>
<evidence type="ECO:0008006" key="4">
    <source>
        <dbReference type="Google" id="ProtNLM"/>
    </source>
</evidence>
<sequence length="358" mass="40674">MKFIKRATTAILAAVMCLSFSSCGDTSYIAKAEGETIPAGLYILSQYAALAEAQQTSGYDSSLKNIWDNKLENKSLKNWVNDRALELVKQYAEVEKEFKAEGLELDEDTIKEVDNTVESNWASVESLYTAIGVAKESYRLYLLNQQKYYEIFDAYYGEGGKEEISDDSLTAHYQENYAQFKAISFSKTDSAGKDLDASALVELKNKADQYLERAKAGEDFDELIAQRKKEISTDTSDTEEEEDQEVNNMIMIKKDEASWYVSNKLSNAVFEEAEIGEPILLSDDNAYYVVLRYNVTDDEETYQKMRQSVLLDLKQDDFDEMLMTNAKSLDFTLNESAAKRYDPKKIEKEQKKAAQAQS</sequence>
<evidence type="ECO:0000256" key="1">
    <source>
        <dbReference type="SAM" id="SignalP"/>
    </source>
</evidence>
<protein>
    <recommendedName>
        <fullName evidence="4">Peptidyl-prolyl cis-trans isomerase</fullName>
    </recommendedName>
</protein>
<dbReference type="AlphaFoldDB" id="A0A8J6PB97"/>
<evidence type="ECO:0000313" key="3">
    <source>
        <dbReference type="Proteomes" id="UP000632659"/>
    </source>
</evidence>
<gene>
    <name evidence="2" type="ORF">H8702_06830</name>
</gene>
<dbReference type="EMBL" id="JACRTL010000003">
    <property type="protein sequence ID" value="MBC8610837.1"/>
    <property type="molecule type" value="Genomic_DNA"/>
</dbReference>
<organism evidence="2 3">
    <name type="scientific">Massiliimalia timonensis</name>
    <dbReference type="NCBI Taxonomy" id="1987501"/>
    <lineage>
        <taxon>Bacteria</taxon>
        <taxon>Bacillati</taxon>
        <taxon>Bacillota</taxon>
        <taxon>Clostridia</taxon>
        <taxon>Eubacteriales</taxon>
        <taxon>Oscillospiraceae</taxon>
        <taxon>Massiliimalia</taxon>
    </lineage>
</organism>
<evidence type="ECO:0000313" key="2">
    <source>
        <dbReference type="EMBL" id="MBC8610837.1"/>
    </source>
</evidence>
<reference evidence="2" key="1">
    <citation type="submission" date="2020-08" db="EMBL/GenBank/DDBJ databases">
        <title>Genome public.</title>
        <authorList>
            <person name="Liu C."/>
            <person name="Sun Q."/>
        </authorList>
    </citation>
    <scope>NUCLEOTIDE SEQUENCE</scope>
    <source>
        <strain evidence="2">NSJ-15</strain>
    </source>
</reference>
<accession>A0A8J6PB97</accession>
<feature type="signal peptide" evidence="1">
    <location>
        <begin position="1"/>
        <end position="24"/>
    </location>
</feature>
<comment type="caution">
    <text evidence="2">The sequence shown here is derived from an EMBL/GenBank/DDBJ whole genome shotgun (WGS) entry which is preliminary data.</text>
</comment>
<keyword evidence="1" id="KW-0732">Signal</keyword>
<dbReference type="PROSITE" id="PS51257">
    <property type="entry name" value="PROKAR_LIPOPROTEIN"/>
    <property type="match status" value="1"/>
</dbReference>
<feature type="chain" id="PRO_5039246675" description="Peptidyl-prolyl cis-trans isomerase" evidence="1">
    <location>
        <begin position="25"/>
        <end position="358"/>
    </location>
</feature>
<name>A0A8J6PB97_9FIRM</name>
<dbReference type="RefSeq" id="WP_154825432.1">
    <property type="nucleotide sequence ID" value="NZ_JACRTL010000003.1"/>
</dbReference>
<proteinExistence type="predicted"/>